<organism evidence="22 23">
    <name type="scientific">Marinicauda algicola</name>
    <dbReference type="NCBI Taxonomy" id="2029849"/>
    <lineage>
        <taxon>Bacteria</taxon>
        <taxon>Pseudomonadati</taxon>
        <taxon>Pseudomonadota</taxon>
        <taxon>Alphaproteobacteria</taxon>
        <taxon>Maricaulales</taxon>
        <taxon>Maricaulaceae</taxon>
        <taxon>Marinicauda</taxon>
    </lineage>
</organism>
<comment type="similarity">
    <text evidence="2">Belongs to the cytochrome c oxidase subunit 2 family.</text>
</comment>
<evidence type="ECO:0000256" key="13">
    <source>
        <dbReference type="ARBA" id="ARBA00023008"/>
    </source>
</evidence>
<evidence type="ECO:0000256" key="3">
    <source>
        <dbReference type="ARBA" id="ARBA00012949"/>
    </source>
</evidence>
<keyword evidence="13" id="KW-0186">Copper</keyword>
<dbReference type="PROSITE" id="PS50857">
    <property type="entry name" value="COX2_CUA"/>
    <property type="match status" value="1"/>
</dbReference>
<comment type="function">
    <text evidence="15">Subunits I and II form the functional core of the enzyme complex. Electrons originating in cytochrome c are transferred via heme a and Cu(A) to the binuclear center formed by heme a3 and Cu(B).</text>
</comment>
<feature type="domain" description="Cytochrome c" evidence="21">
    <location>
        <begin position="217"/>
        <end position="311"/>
    </location>
</feature>
<evidence type="ECO:0000313" key="22">
    <source>
        <dbReference type="EMBL" id="TGY90622.1"/>
    </source>
</evidence>
<dbReference type="GO" id="GO:0016020">
    <property type="term" value="C:membrane"/>
    <property type="evidence" value="ECO:0007669"/>
    <property type="project" value="UniProtKB-SubCell"/>
</dbReference>
<keyword evidence="7 19" id="KW-0812">Transmembrane</keyword>
<proteinExistence type="inferred from homology"/>
<keyword evidence="11 19" id="KW-1133">Transmembrane helix</keyword>
<dbReference type="InterPro" id="IPR009056">
    <property type="entry name" value="Cyt_c-like_dom"/>
</dbReference>
<dbReference type="PROSITE" id="PS51007">
    <property type="entry name" value="CYTC"/>
    <property type="match status" value="1"/>
</dbReference>
<evidence type="ECO:0000256" key="2">
    <source>
        <dbReference type="ARBA" id="ARBA00007866"/>
    </source>
</evidence>
<evidence type="ECO:0000256" key="19">
    <source>
        <dbReference type="SAM" id="Phobius"/>
    </source>
</evidence>
<dbReference type="PANTHER" id="PTHR22888:SF9">
    <property type="entry name" value="CYTOCHROME C OXIDASE SUBUNIT 2"/>
    <property type="match status" value="1"/>
</dbReference>
<dbReference type="NCBIfam" id="TIGR02866">
    <property type="entry name" value="CoxB"/>
    <property type="match status" value="1"/>
</dbReference>
<evidence type="ECO:0000256" key="8">
    <source>
        <dbReference type="ARBA" id="ARBA00022723"/>
    </source>
</evidence>
<dbReference type="OrthoDB" id="9781261at2"/>
<dbReference type="Gene3D" id="1.10.287.90">
    <property type="match status" value="1"/>
</dbReference>
<evidence type="ECO:0000256" key="1">
    <source>
        <dbReference type="ARBA" id="ARBA00004141"/>
    </source>
</evidence>
<protein>
    <recommendedName>
        <fullName evidence="3">cytochrome-c oxidase</fullName>
        <ecNumber evidence="3">7.1.1.9</ecNumber>
    </recommendedName>
    <alternativeName>
        <fullName evidence="16">Cytochrome aa3 subunit 2</fullName>
    </alternativeName>
</protein>
<evidence type="ECO:0000256" key="16">
    <source>
        <dbReference type="ARBA" id="ARBA00031399"/>
    </source>
</evidence>
<keyword evidence="9" id="KW-1278">Translocase</keyword>
<reference evidence="22 23" key="1">
    <citation type="journal article" date="2017" name="Int. J. Syst. Evol. Microbiol.">
        <title>Marinicauda algicola sp. nov., isolated from a marine red alga Rhodosorus marinus.</title>
        <authorList>
            <person name="Jeong S.E."/>
            <person name="Jeon S.H."/>
            <person name="Chun B.H."/>
            <person name="Kim D.W."/>
            <person name="Jeon C.O."/>
        </authorList>
    </citation>
    <scope>NUCLEOTIDE SEQUENCE [LARGE SCALE GENOMIC DNA]</scope>
    <source>
        <strain evidence="22 23">JCM 31718</strain>
    </source>
</reference>
<keyword evidence="14 19" id="KW-0472">Membrane</keyword>
<dbReference type="GO" id="GO:0020037">
    <property type="term" value="F:heme binding"/>
    <property type="evidence" value="ECO:0007669"/>
    <property type="project" value="InterPro"/>
</dbReference>
<evidence type="ECO:0000256" key="9">
    <source>
        <dbReference type="ARBA" id="ARBA00022967"/>
    </source>
</evidence>
<dbReference type="PANTHER" id="PTHR22888">
    <property type="entry name" value="CYTOCHROME C OXIDASE, SUBUNIT II"/>
    <property type="match status" value="1"/>
</dbReference>
<keyword evidence="10" id="KW-0249">Electron transport</keyword>
<evidence type="ECO:0000313" key="23">
    <source>
        <dbReference type="Proteomes" id="UP000308054"/>
    </source>
</evidence>
<dbReference type="InterPro" id="IPR002429">
    <property type="entry name" value="CcO_II-like_C"/>
</dbReference>
<dbReference type="EMBL" id="SRXW01000001">
    <property type="protein sequence ID" value="TGY90622.1"/>
    <property type="molecule type" value="Genomic_DNA"/>
</dbReference>
<dbReference type="Gene3D" id="2.60.40.420">
    <property type="entry name" value="Cupredoxins - blue copper proteins"/>
    <property type="match status" value="1"/>
</dbReference>
<dbReference type="Gene3D" id="1.10.760.10">
    <property type="entry name" value="Cytochrome c-like domain"/>
    <property type="match status" value="1"/>
</dbReference>
<dbReference type="RefSeq" id="WP_135995120.1">
    <property type="nucleotide sequence ID" value="NZ_CP071057.1"/>
</dbReference>
<evidence type="ECO:0000256" key="10">
    <source>
        <dbReference type="ARBA" id="ARBA00022982"/>
    </source>
</evidence>
<accession>A0A4S2H5U0</accession>
<evidence type="ECO:0000256" key="6">
    <source>
        <dbReference type="ARBA" id="ARBA00022660"/>
    </source>
</evidence>
<evidence type="ECO:0000256" key="5">
    <source>
        <dbReference type="ARBA" id="ARBA00022617"/>
    </source>
</evidence>
<dbReference type="EC" id="7.1.1.9" evidence="3"/>
<dbReference type="GO" id="GO:0016491">
    <property type="term" value="F:oxidoreductase activity"/>
    <property type="evidence" value="ECO:0007669"/>
    <property type="project" value="UniProtKB-KW"/>
</dbReference>
<keyword evidence="23" id="KW-1185">Reference proteome</keyword>
<dbReference type="InterPro" id="IPR036257">
    <property type="entry name" value="Cyt_c_oxidase_su2_TM_sf"/>
</dbReference>
<evidence type="ECO:0000256" key="14">
    <source>
        <dbReference type="ARBA" id="ARBA00023136"/>
    </source>
</evidence>
<evidence type="ECO:0000256" key="11">
    <source>
        <dbReference type="ARBA" id="ARBA00022989"/>
    </source>
</evidence>
<evidence type="ECO:0000259" key="20">
    <source>
        <dbReference type="PROSITE" id="PS50857"/>
    </source>
</evidence>
<dbReference type="Proteomes" id="UP000308054">
    <property type="component" value="Unassembled WGS sequence"/>
</dbReference>
<evidence type="ECO:0000256" key="18">
    <source>
        <dbReference type="PROSITE-ProRule" id="PRU00433"/>
    </source>
</evidence>
<keyword evidence="12 18" id="KW-0408">Iron</keyword>
<dbReference type="GO" id="GO:0042773">
    <property type="term" value="P:ATP synthesis coupled electron transport"/>
    <property type="evidence" value="ECO:0007669"/>
    <property type="project" value="TreeGrafter"/>
</dbReference>
<keyword evidence="5 18" id="KW-0349">Heme</keyword>
<dbReference type="GO" id="GO:0004129">
    <property type="term" value="F:cytochrome-c oxidase activity"/>
    <property type="evidence" value="ECO:0007669"/>
    <property type="project" value="UniProtKB-EC"/>
</dbReference>
<dbReference type="Pfam" id="PF00034">
    <property type="entry name" value="Cytochrom_C"/>
    <property type="match status" value="1"/>
</dbReference>
<keyword evidence="22" id="KW-0560">Oxidoreductase</keyword>
<comment type="subcellular location">
    <subcellularLocation>
        <location evidence="1">Membrane</location>
        <topology evidence="1">Multi-pass membrane protein</topology>
    </subcellularLocation>
</comment>
<comment type="caution">
    <text evidence="22">The sequence shown here is derived from an EMBL/GenBank/DDBJ whole genome shotgun (WGS) entry which is preliminary data.</text>
</comment>
<feature type="transmembrane region" description="Helical" evidence="19">
    <location>
        <begin position="24"/>
        <end position="48"/>
    </location>
</feature>
<dbReference type="InterPro" id="IPR008972">
    <property type="entry name" value="Cupredoxin"/>
</dbReference>
<dbReference type="AlphaFoldDB" id="A0A4S2H5U0"/>
<dbReference type="InterPro" id="IPR036909">
    <property type="entry name" value="Cyt_c-like_dom_sf"/>
</dbReference>
<dbReference type="SUPFAM" id="SSF49503">
    <property type="entry name" value="Cupredoxins"/>
    <property type="match status" value="1"/>
</dbReference>
<name>A0A4S2H5U0_9PROT</name>
<keyword evidence="4" id="KW-0813">Transport</keyword>
<evidence type="ECO:0000256" key="15">
    <source>
        <dbReference type="ARBA" id="ARBA00024688"/>
    </source>
</evidence>
<sequence>MRADGAIPVWPEAISAHADSVDALAIGFFALIWTLALPIGFAIVWFGWRYRRLNEDVDRKQRHHGLTWLELSWMIVPFLLALVFFTWSALLFRDLHRPPADAREVYAIGLQWMWKFEHPGGQREINTLHVPAGEPVRVIMNSQDVIHSLYLPELRIKQDVVPGRTTSLWFRADDPGSYSLRCAEYCGVSHSRMVGELVVMAPAAFEAWLAGTEAGLPLARAGEALFRELGCSGCHGANAAVRAPGLADLYRRPVPLASGETVIADERYLTDSILMPESQVVAGYEPVMPSFQDVVTESELVALVAYIKSLSGREGERE</sequence>
<dbReference type="InterPro" id="IPR045187">
    <property type="entry name" value="CcO_II"/>
</dbReference>
<evidence type="ECO:0000256" key="7">
    <source>
        <dbReference type="ARBA" id="ARBA00022692"/>
    </source>
</evidence>
<dbReference type="InterPro" id="IPR014222">
    <property type="entry name" value="Cyt_c_oxidase_su2"/>
</dbReference>
<dbReference type="GO" id="GO:0005507">
    <property type="term" value="F:copper ion binding"/>
    <property type="evidence" value="ECO:0007669"/>
    <property type="project" value="InterPro"/>
</dbReference>
<dbReference type="InterPro" id="IPR001505">
    <property type="entry name" value="Copper_CuA"/>
</dbReference>
<feature type="domain" description="Cytochrome oxidase subunit II copper A binding" evidence="20">
    <location>
        <begin position="100"/>
        <end position="211"/>
    </location>
</feature>
<comment type="catalytic activity">
    <reaction evidence="17">
        <text>4 Fe(II)-[cytochrome c] + O2 + 8 H(+)(in) = 4 Fe(III)-[cytochrome c] + 2 H2O + 4 H(+)(out)</text>
        <dbReference type="Rhea" id="RHEA:11436"/>
        <dbReference type="Rhea" id="RHEA-COMP:10350"/>
        <dbReference type="Rhea" id="RHEA-COMP:14399"/>
        <dbReference type="ChEBI" id="CHEBI:15377"/>
        <dbReference type="ChEBI" id="CHEBI:15378"/>
        <dbReference type="ChEBI" id="CHEBI:15379"/>
        <dbReference type="ChEBI" id="CHEBI:29033"/>
        <dbReference type="ChEBI" id="CHEBI:29034"/>
        <dbReference type="EC" id="7.1.1.9"/>
    </reaction>
</comment>
<gene>
    <name evidence="22" type="primary">coxB</name>
    <name evidence="22" type="ORF">E5163_05760</name>
</gene>
<dbReference type="Pfam" id="PF00116">
    <property type="entry name" value="COX2"/>
    <property type="match status" value="1"/>
</dbReference>
<dbReference type="SUPFAM" id="SSF81464">
    <property type="entry name" value="Cytochrome c oxidase subunit II-like, transmembrane region"/>
    <property type="match status" value="1"/>
</dbReference>
<evidence type="ECO:0000256" key="12">
    <source>
        <dbReference type="ARBA" id="ARBA00023004"/>
    </source>
</evidence>
<keyword evidence="8 18" id="KW-0479">Metal-binding</keyword>
<dbReference type="CDD" id="cd13915">
    <property type="entry name" value="CuRO_HCO_II_like_2"/>
    <property type="match status" value="1"/>
</dbReference>
<evidence type="ECO:0000259" key="21">
    <source>
        <dbReference type="PROSITE" id="PS51007"/>
    </source>
</evidence>
<keyword evidence="6" id="KW-0679">Respiratory chain</keyword>
<feature type="transmembrane region" description="Helical" evidence="19">
    <location>
        <begin position="68"/>
        <end position="92"/>
    </location>
</feature>
<evidence type="ECO:0000256" key="17">
    <source>
        <dbReference type="ARBA" id="ARBA00047816"/>
    </source>
</evidence>
<dbReference type="PROSITE" id="PS00078">
    <property type="entry name" value="COX2"/>
    <property type="match status" value="1"/>
</dbReference>
<dbReference type="SUPFAM" id="SSF46626">
    <property type="entry name" value="Cytochrome c"/>
    <property type="match status" value="1"/>
</dbReference>
<evidence type="ECO:0000256" key="4">
    <source>
        <dbReference type="ARBA" id="ARBA00022448"/>
    </source>
</evidence>